<name>A0A8S1QWX4_PARPR</name>
<evidence type="ECO:0000313" key="2">
    <source>
        <dbReference type="Proteomes" id="UP000688137"/>
    </source>
</evidence>
<gene>
    <name evidence="1" type="ORF">PPRIM_AZ9-3.1.T4140001</name>
</gene>
<evidence type="ECO:0000313" key="1">
    <source>
        <dbReference type="EMBL" id="CAD8120108.1"/>
    </source>
</evidence>
<dbReference type="Proteomes" id="UP000688137">
    <property type="component" value="Unassembled WGS sequence"/>
</dbReference>
<accession>A0A8S1QWX4</accession>
<sequence length="90" mass="10654">MVCIQFNIIKITPIRILQQGKVILSNKLMIPSNQEISKYELYNPKLNKFSAYINEFSIQLKNRFNEQLLNFTNSNCQIMESIIDIKKQDR</sequence>
<organism evidence="1 2">
    <name type="scientific">Paramecium primaurelia</name>
    <dbReference type="NCBI Taxonomy" id="5886"/>
    <lineage>
        <taxon>Eukaryota</taxon>
        <taxon>Sar</taxon>
        <taxon>Alveolata</taxon>
        <taxon>Ciliophora</taxon>
        <taxon>Intramacronucleata</taxon>
        <taxon>Oligohymenophorea</taxon>
        <taxon>Peniculida</taxon>
        <taxon>Parameciidae</taxon>
        <taxon>Paramecium</taxon>
    </lineage>
</organism>
<reference evidence="1" key="1">
    <citation type="submission" date="2021-01" db="EMBL/GenBank/DDBJ databases">
        <authorList>
            <consortium name="Genoscope - CEA"/>
            <person name="William W."/>
        </authorList>
    </citation>
    <scope>NUCLEOTIDE SEQUENCE</scope>
</reference>
<proteinExistence type="predicted"/>
<keyword evidence="2" id="KW-1185">Reference proteome</keyword>
<dbReference type="EMBL" id="CAJJDM010000423">
    <property type="protein sequence ID" value="CAD8120108.1"/>
    <property type="molecule type" value="Genomic_DNA"/>
</dbReference>
<dbReference type="AlphaFoldDB" id="A0A8S1QWX4"/>
<comment type="caution">
    <text evidence="1">The sequence shown here is derived from an EMBL/GenBank/DDBJ whole genome shotgun (WGS) entry which is preliminary data.</text>
</comment>
<protein>
    <submittedName>
        <fullName evidence="1">Uncharacterized protein</fullName>
    </submittedName>
</protein>